<evidence type="ECO:0000313" key="1">
    <source>
        <dbReference type="EMBL" id="GAA2201541.1"/>
    </source>
</evidence>
<protein>
    <submittedName>
        <fullName evidence="1">Uncharacterized protein</fullName>
    </submittedName>
</protein>
<name>A0ABP5NPN1_9MICC</name>
<evidence type="ECO:0000313" key="2">
    <source>
        <dbReference type="Proteomes" id="UP001500432"/>
    </source>
</evidence>
<dbReference type="EMBL" id="BAAAQW010000007">
    <property type="protein sequence ID" value="GAA2201541.1"/>
    <property type="molecule type" value="Genomic_DNA"/>
</dbReference>
<accession>A0ABP5NPN1</accession>
<gene>
    <name evidence="1" type="ORF">GCM10009849_26390</name>
</gene>
<dbReference type="Proteomes" id="UP001500432">
    <property type="component" value="Unassembled WGS sequence"/>
</dbReference>
<proteinExistence type="predicted"/>
<keyword evidence="2" id="KW-1185">Reference proteome</keyword>
<dbReference type="RefSeq" id="WP_344300215.1">
    <property type="nucleotide sequence ID" value="NZ_BAAAQW010000007.1"/>
</dbReference>
<sequence>MPSYRAVLQITGLRPGNAPERVMDAAREALASMHHVEADQIDIVRGVPQITLRFLVEAENDSDEVAAARRAALAVQDAVEDVATTGRLQVLRRSRGRWVPLGL</sequence>
<reference evidence="2" key="1">
    <citation type="journal article" date="2019" name="Int. J. Syst. Evol. Microbiol.">
        <title>The Global Catalogue of Microorganisms (GCM) 10K type strain sequencing project: providing services to taxonomists for standard genome sequencing and annotation.</title>
        <authorList>
            <consortium name="The Broad Institute Genomics Platform"/>
            <consortium name="The Broad Institute Genome Sequencing Center for Infectious Disease"/>
            <person name="Wu L."/>
            <person name="Ma J."/>
        </authorList>
    </citation>
    <scope>NUCLEOTIDE SEQUENCE [LARGE SCALE GENOMIC DNA]</scope>
    <source>
        <strain evidence="2">JCM 16034</strain>
    </source>
</reference>
<organism evidence="1 2">
    <name type="scientific">Sinomonas flava</name>
    <dbReference type="NCBI Taxonomy" id="496857"/>
    <lineage>
        <taxon>Bacteria</taxon>
        <taxon>Bacillati</taxon>
        <taxon>Actinomycetota</taxon>
        <taxon>Actinomycetes</taxon>
        <taxon>Micrococcales</taxon>
        <taxon>Micrococcaceae</taxon>
        <taxon>Sinomonas</taxon>
    </lineage>
</organism>
<comment type="caution">
    <text evidence="1">The sequence shown here is derived from an EMBL/GenBank/DDBJ whole genome shotgun (WGS) entry which is preliminary data.</text>
</comment>